<dbReference type="Pfam" id="PF01590">
    <property type="entry name" value="GAF"/>
    <property type="match status" value="1"/>
</dbReference>
<evidence type="ECO:0000313" key="5">
    <source>
        <dbReference type="Proteomes" id="UP000198280"/>
    </source>
</evidence>
<accession>A0A239B8S2</accession>
<evidence type="ECO:0000256" key="2">
    <source>
        <dbReference type="SAM" id="MobiDB-lite"/>
    </source>
</evidence>
<dbReference type="SUPFAM" id="SSF81606">
    <property type="entry name" value="PP2C-like"/>
    <property type="match status" value="1"/>
</dbReference>
<dbReference type="NCBIfam" id="TIGR00229">
    <property type="entry name" value="sensory_box"/>
    <property type="match status" value="1"/>
</dbReference>
<dbReference type="InterPro" id="IPR003018">
    <property type="entry name" value="GAF"/>
</dbReference>
<dbReference type="FunFam" id="3.30.450.40:FF:000035">
    <property type="entry name" value="PAS sensor protein"/>
    <property type="match status" value="1"/>
</dbReference>
<dbReference type="CDD" id="cd00130">
    <property type="entry name" value="PAS"/>
    <property type="match status" value="1"/>
</dbReference>
<dbReference type="InterPro" id="IPR001932">
    <property type="entry name" value="PPM-type_phosphatase-like_dom"/>
</dbReference>
<dbReference type="GO" id="GO:0016791">
    <property type="term" value="F:phosphatase activity"/>
    <property type="evidence" value="ECO:0007669"/>
    <property type="project" value="TreeGrafter"/>
</dbReference>
<dbReference type="SUPFAM" id="SSF55785">
    <property type="entry name" value="PYP-like sensor domain (PAS domain)"/>
    <property type="match status" value="1"/>
</dbReference>
<dbReference type="Proteomes" id="UP000198280">
    <property type="component" value="Unassembled WGS sequence"/>
</dbReference>
<dbReference type="InterPro" id="IPR052016">
    <property type="entry name" value="Bact_Sigma-Reg"/>
</dbReference>
<dbReference type="EMBL" id="FZOF01000002">
    <property type="protein sequence ID" value="SNS03594.1"/>
    <property type="molecule type" value="Genomic_DNA"/>
</dbReference>
<dbReference type="Gene3D" id="3.60.40.10">
    <property type="entry name" value="PPM-type phosphatase domain"/>
    <property type="match status" value="1"/>
</dbReference>
<proteinExistence type="predicted"/>
<reference evidence="4 5" key="1">
    <citation type="submission" date="2017-06" db="EMBL/GenBank/DDBJ databases">
        <authorList>
            <person name="Kim H.J."/>
            <person name="Triplett B.A."/>
        </authorList>
    </citation>
    <scope>NUCLEOTIDE SEQUENCE [LARGE SCALE GENOMIC DNA]</scope>
    <source>
        <strain evidence="4 5">CGMCC 4.1858</strain>
    </source>
</reference>
<dbReference type="PANTHER" id="PTHR43156:SF2">
    <property type="entry name" value="STAGE II SPORULATION PROTEIN E"/>
    <property type="match status" value="1"/>
</dbReference>
<dbReference type="Pfam" id="PF07228">
    <property type="entry name" value="SpoIIE"/>
    <property type="match status" value="1"/>
</dbReference>
<protein>
    <submittedName>
        <fullName evidence="4">PAS domain S-box-containing protein</fullName>
    </submittedName>
</protein>
<gene>
    <name evidence="4" type="ORF">SAMN05216252_102423</name>
</gene>
<evidence type="ECO:0000259" key="3">
    <source>
        <dbReference type="PROSITE" id="PS50112"/>
    </source>
</evidence>
<dbReference type="RefSeq" id="WP_089222712.1">
    <property type="nucleotide sequence ID" value="NZ_FZOF01000002.1"/>
</dbReference>
<organism evidence="4 5">
    <name type="scientific">Actinacidiphila glaucinigra</name>
    <dbReference type="NCBI Taxonomy" id="235986"/>
    <lineage>
        <taxon>Bacteria</taxon>
        <taxon>Bacillati</taxon>
        <taxon>Actinomycetota</taxon>
        <taxon>Actinomycetes</taxon>
        <taxon>Kitasatosporales</taxon>
        <taxon>Streptomycetaceae</taxon>
        <taxon>Actinacidiphila</taxon>
    </lineage>
</organism>
<dbReference type="PROSITE" id="PS50112">
    <property type="entry name" value="PAS"/>
    <property type="match status" value="1"/>
</dbReference>
<dbReference type="Gene3D" id="3.30.450.20">
    <property type="entry name" value="PAS domain"/>
    <property type="match status" value="1"/>
</dbReference>
<name>A0A239B8S2_9ACTN</name>
<evidence type="ECO:0000256" key="1">
    <source>
        <dbReference type="ARBA" id="ARBA00022801"/>
    </source>
</evidence>
<keyword evidence="5" id="KW-1185">Reference proteome</keyword>
<dbReference type="SMART" id="SM00091">
    <property type="entry name" value="PAS"/>
    <property type="match status" value="1"/>
</dbReference>
<dbReference type="PANTHER" id="PTHR43156">
    <property type="entry name" value="STAGE II SPORULATION PROTEIN E-RELATED"/>
    <property type="match status" value="1"/>
</dbReference>
<dbReference type="Gene3D" id="3.30.450.40">
    <property type="match status" value="1"/>
</dbReference>
<dbReference type="InterPro" id="IPR029016">
    <property type="entry name" value="GAF-like_dom_sf"/>
</dbReference>
<dbReference type="Pfam" id="PF08448">
    <property type="entry name" value="PAS_4"/>
    <property type="match status" value="1"/>
</dbReference>
<dbReference type="InterPro" id="IPR035965">
    <property type="entry name" value="PAS-like_dom_sf"/>
</dbReference>
<dbReference type="InterPro" id="IPR013656">
    <property type="entry name" value="PAS_4"/>
</dbReference>
<dbReference type="SMART" id="SM00331">
    <property type="entry name" value="PP2C_SIG"/>
    <property type="match status" value="1"/>
</dbReference>
<dbReference type="InterPro" id="IPR000014">
    <property type="entry name" value="PAS"/>
</dbReference>
<keyword evidence="1" id="KW-0378">Hydrolase</keyword>
<dbReference type="SUPFAM" id="SSF55781">
    <property type="entry name" value="GAF domain-like"/>
    <property type="match status" value="1"/>
</dbReference>
<evidence type="ECO:0000313" key="4">
    <source>
        <dbReference type="EMBL" id="SNS03594.1"/>
    </source>
</evidence>
<dbReference type="SMART" id="SM00065">
    <property type="entry name" value="GAF"/>
    <property type="match status" value="1"/>
</dbReference>
<dbReference type="InterPro" id="IPR036457">
    <property type="entry name" value="PPM-type-like_dom_sf"/>
</dbReference>
<dbReference type="OrthoDB" id="118142at2"/>
<feature type="region of interest" description="Disordered" evidence="2">
    <location>
        <begin position="1"/>
        <end position="25"/>
    </location>
</feature>
<sequence>MGTGALGGQEGDRVSGDGGPGNWSPLDHAVLRQVLDGTPAGVGIYDPQLRYVYVNPALARMNGLPADAHVGRRITEVLPDLDDAGEEALRQVLSDGKSREVPSSGRTHAESELGRRYWQGAYHRLDAADGTVLGLVGIMLEVSASRQHQQELERARERLAILDRAATFIGTTLEMDETCAELAGFLVPLLADIATVEVFPTERSTPCNRGVLRLRRAAMAALPNLREQVKTFGEPGEYVEYPSGTTIPRCLRSGSPVVQNLFDDDALGHGGSVRERMAAFRSVGIHSALVVPLAARGEPIGTVTLVRCGESPGFTERDTETVQDVVRRAAIYLDNARRYTHEHGIALELQRALMSEPGSPHPSVEAAFRYQPAGSTALVGGDWYDTVRLSYGRTLLAMGDVMGHGVEASVDMSQYRSMLRFVAAADLPPHRILRRLDALISETESGRPASCLLALVDPARGTCTFSSAGHLPPAVIRPDGTVRIVDVPVGPPLGTGHGGYEAVPASCRPGDVLLLYTDGLVERRGEDIDASLDRLAGLRLHSDGDLGGLVDRVLSLLVVEPADDDIAVLAARIIR</sequence>
<dbReference type="AlphaFoldDB" id="A0A239B8S2"/>
<feature type="domain" description="PAS" evidence="3">
    <location>
        <begin position="27"/>
        <end position="96"/>
    </location>
</feature>